<evidence type="ECO:0000313" key="11">
    <source>
        <dbReference type="Proteomes" id="UP001369086"/>
    </source>
</evidence>
<feature type="compositionally biased region" description="Low complexity" evidence="8">
    <location>
        <begin position="116"/>
        <end position="172"/>
    </location>
</feature>
<comment type="subcellular location">
    <subcellularLocation>
        <location evidence="1">Membrane</location>
        <topology evidence="1">Single-pass type I membrane protein</topology>
    </subcellularLocation>
</comment>
<name>A0ABR0ZNV8_HUSHU</name>
<evidence type="ECO:0000256" key="2">
    <source>
        <dbReference type="ARBA" id="ARBA00005341"/>
    </source>
</evidence>
<dbReference type="Proteomes" id="UP001369086">
    <property type="component" value="Unassembled WGS sequence"/>
</dbReference>
<organism evidence="10 11">
    <name type="scientific">Huso huso</name>
    <name type="common">Beluga</name>
    <name type="synonym">Acipenser huso</name>
    <dbReference type="NCBI Taxonomy" id="61971"/>
    <lineage>
        <taxon>Eukaryota</taxon>
        <taxon>Metazoa</taxon>
        <taxon>Chordata</taxon>
        <taxon>Craniata</taxon>
        <taxon>Vertebrata</taxon>
        <taxon>Euteleostomi</taxon>
        <taxon>Actinopterygii</taxon>
        <taxon>Chondrostei</taxon>
        <taxon>Acipenseriformes</taxon>
        <taxon>Acipenseridae</taxon>
        <taxon>Huso</taxon>
    </lineage>
</organism>
<dbReference type="InterPro" id="IPR007947">
    <property type="entry name" value="CD164_MGC24"/>
</dbReference>
<dbReference type="PANTHER" id="PTHR11337">
    <property type="entry name" value="MUCIN/PORIMIN"/>
    <property type="match status" value="1"/>
</dbReference>
<evidence type="ECO:0000256" key="1">
    <source>
        <dbReference type="ARBA" id="ARBA00004479"/>
    </source>
</evidence>
<evidence type="ECO:0000256" key="9">
    <source>
        <dbReference type="SAM" id="Phobius"/>
    </source>
</evidence>
<evidence type="ECO:0000256" key="3">
    <source>
        <dbReference type="ARBA" id="ARBA00022692"/>
    </source>
</evidence>
<evidence type="ECO:0000313" key="10">
    <source>
        <dbReference type="EMBL" id="KAK6486085.1"/>
    </source>
</evidence>
<evidence type="ECO:0000256" key="5">
    <source>
        <dbReference type="ARBA" id="ARBA00022989"/>
    </source>
</evidence>
<keyword evidence="3 9" id="KW-0812">Transmembrane</keyword>
<keyword evidence="11" id="KW-1185">Reference proteome</keyword>
<keyword evidence="6 9" id="KW-0472">Membrane</keyword>
<evidence type="ECO:0000256" key="6">
    <source>
        <dbReference type="ARBA" id="ARBA00023136"/>
    </source>
</evidence>
<dbReference type="Pfam" id="PF05283">
    <property type="entry name" value="MGC-24"/>
    <property type="match status" value="1"/>
</dbReference>
<keyword evidence="4" id="KW-0732">Signal</keyword>
<evidence type="ECO:0000256" key="7">
    <source>
        <dbReference type="ARBA" id="ARBA00023180"/>
    </source>
</evidence>
<protein>
    <submittedName>
        <fullName evidence="10">Sialomucin core protein 24</fullName>
    </submittedName>
</protein>
<keyword evidence="5 9" id="KW-1133">Transmembrane helix</keyword>
<accession>A0ABR0ZNV8</accession>
<feature type="transmembrane region" description="Helical" evidence="9">
    <location>
        <begin position="183"/>
        <end position="204"/>
    </location>
</feature>
<proteinExistence type="inferred from homology"/>
<evidence type="ECO:0000256" key="8">
    <source>
        <dbReference type="SAM" id="MobiDB-lite"/>
    </source>
</evidence>
<gene>
    <name evidence="10" type="ORF">HHUSO_G12020</name>
</gene>
<comment type="similarity">
    <text evidence="2">Belongs to the CD164 family.</text>
</comment>
<evidence type="ECO:0000256" key="4">
    <source>
        <dbReference type="ARBA" id="ARBA00022729"/>
    </source>
</evidence>
<feature type="region of interest" description="Disordered" evidence="8">
    <location>
        <begin position="116"/>
        <end position="174"/>
    </location>
</feature>
<dbReference type="EMBL" id="JAHFZB010000009">
    <property type="protein sequence ID" value="KAK6486085.1"/>
    <property type="molecule type" value="Genomic_DNA"/>
</dbReference>
<comment type="caution">
    <text evidence="10">The sequence shown here is derived from an EMBL/GenBank/DDBJ whole genome shotgun (WGS) entry which is preliminary data.</text>
</comment>
<dbReference type="PANTHER" id="PTHR11337:SF14">
    <property type="entry name" value="PORIMIN"/>
    <property type="match status" value="1"/>
</dbReference>
<keyword evidence="7" id="KW-0325">Glycoprotein</keyword>
<reference evidence="10 11" key="1">
    <citation type="submission" date="2021-05" db="EMBL/GenBank/DDBJ databases">
        <authorList>
            <person name="Zahm M."/>
            <person name="Klopp C."/>
            <person name="Cabau C."/>
            <person name="Kuhl H."/>
            <person name="Suciu R."/>
            <person name="Ciorpac M."/>
            <person name="Holostenco D."/>
            <person name="Gessner J."/>
            <person name="Wuertz S."/>
            <person name="Hohne C."/>
            <person name="Stock M."/>
            <person name="Gislard M."/>
            <person name="Lluch J."/>
            <person name="Milhes M."/>
            <person name="Lampietro C."/>
            <person name="Lopez Roques C."/>
            <person name="Donnadieu C."/>
            <person name="Du K."/>
            <person name="Schartl M."/>
            <person name="Guiguen Y."/>
        </authorList>
    </citation>
    <scope>NUCLEOTIDE SEQUENCE [LARGE SCALE GENOMIC DNA]</scope>
    <source>
        <strain evidence="10">Hh-F2</strain>
        <tissue evidence="10">Blood</tissue>
    </source>
</reference>
<sequence>MAEALMGSPFGAHSPFGAESLVPALSNSFCFQVRDLSAPWKAESTQATRTWSSEHVFCEPCSTFKDCHTCTNQTGCFWMDCINVTAPACGNNTQLSASQCNKTDCDVISSLPGTTAHPATKATATSASTQSPNTTANGTTPHTPSNTTVVPPTNTTNPAKTSAASASTTASPRTGSRFDAGSFIGGILLTLGMTAILFMGYKFFCVKREVQYRTIEEHDAII</sequence>